<gene>
    <name evidence="1" type="ORF">DARMORV10_C06P33410.1</name>
</gene>
<dbReference type="Proteomes" id="UP001295469">
    <property type="component" value="Chromosome C06"/>
</dbReference>
<reference evidence="1" key="1">
    <citation type="submission" date="2021-01" db="EMBL/GenBank/DDBJ databases">
        <authorList>
            <consortium name="Genoscope - CEA"/>
            <person name="William W."/>
        </authorList>
    </citation>
    <scope>NUCLEOTIDE SEQUENCE</scope>
</reference>
<dbReference type="AlphaFoldDB" id="A0A816QML3"/>
<evidence type="ECO:0000313" key="1">
    <source>
        <dbReference type="EMBL" id="CAF2061181.1"/>
    </source>
</evidence>
<name>A0A816QML3_BRANA</name>
<accession>A0A816QML3</accession>
<dbReference type="EMBL" id="HG994370">
    <property type="protein sequence ID" value="CAF2061181.1"/>
    <property type="molecule type" value="Genomic_DNA"/>
</dbReference>
<organism evidence="1">
    <name type="scientific">Brassica napus</name>
    <name type="common">Rape</name>
    <dbReference type="NCBI Taxonomy" id="3708"/>
    <lineage>
        <taxon>Eukaryota</taxon>
        <taxon>Viridiplantae</taxon>
        <taxon>Streptophyta</taxon>
        <taxon>Embryophyta</taxon>
        <taxon>Tracheophyta</taxon>
        <taxon>Spermatophyta</taxon>
        <taxon>Magnoliopsida</taxon>
        <taxon>eudicotyledons</taxon>
        <taxon>Gunneridae</taxon>
        <taxon>Pentapetalae</taxon>
        <taxon>rosids</taxon>
        <taxon>malvids</taxon>
        <taxon>Brassicales</taxon>
        <taxon>Brassicaceae</taxon>
        <taxon>Brassiceae</taxon>
        <taxon>Brassica</taxon>
    </lineage>
</organism>
<sequence>MEMELLDSLFKNDGTIGFRHNELSIMVDEETKAITTEELLMMDKRVYGRMREMSNDKKRDSQRLTNHQGMELRMIELLKVDV</sequence>
<protein>
    <submittedName>
        <fullName evidence="1">(rape) hypothetical protein</fullName>
    </submittedName>
</protein>
<proteinExistence type="predicted"/>